<keyword evidence="10" id="KW-0812">Transmembrane</keyword>
<proteinExistence type="predicted"/>
<dbReference type="SUPFAM" id="SSF57850">
    <property type="entry name" value="RING/U-box"/>
    <property type="match status" value="2"/>
</dbReference>
<sequence>MWLAIVRVVAATCTGARLTDLSGTLVSSDYSSSPLEANDQCIFRIEPAASTAESIEGILLVFEDLYVPTAELFVYQGDAVTTQNLEWSCLRCNDVLPPPARTNLDAWHITFRSPLEATAYFRVRYVAYTAQLAQGRYVVNLFMGQAWLEAPTIDARVPRGLTYEWKIAPNACETPCDLTLMVETLRLPVGDEIRVYDGLSTNNNAELAAWVGGDVDERSDDSSWIRATGETMLVVLETKQSDDDDDDDDDNSTIGAFYARIFADAQSCYLGSYCNCGEAGGADDLPLRRGPTMILSDGSSSESAMEIDDCSWLIKPHVLDDDNNDAGSDETLVWPPDSNGSSAWAPKLTLVPVRVSVKRTGGEIRVYDGDDATAPLLWDCSGCQEVAPPPLEASGAALFVRYSSDAGSAYYQDLDTGASLEWTGWRAMYWTDSYTTARGAGSSAVVLLAGSVESVRAPFVDADANSYAPDLDYRWIISPPATTVRLAFIQLDLRNCTADVLDVYLGRVDDGGDWDQAYALAGSPELLASYDCTSANPPVEWLVATSGLLTLRLKTSSVTTTTAEKTTTTTEGSLEFSYYSDAPQYRCGHVREPGLLLAPSFIFSDGSGPTDEMPSGADCTWRIAPRAARGRITLLLARVDLVGAVFEVFDGSDDAAPMLWRCAGCQEVPPVITSSGKTLFVHLETTVGASLGTGFEARYYSTGMGDRAAPLVAAAAPSIQAPTSLSANLDHYWYIDVGGAETITLAFSALDFGDDANLTVYDGSAALDEMAVFVGSTLPTAWLVSSGPTMTLRLQTGAAVSAGRFDVSYFSERAQAGCGGTLDAEATTWSGGTRTILRAPSFLFSDGSAAAEKMRAGESCDWIVSPTGLGVRQIVLRFPRLDLGTAGTLNVTDATTGRLLWRCTAACVSSPPPLVLECSNVVVDDCSMRVVYVSEAGARDNALGSGFLAHYFTATTEAPQLPNELPLLLRTHVDDGFWHLAMLPEDGSWSLRFDKTVGTLLPLEGGDSASDGETPTYRESVVVVDGNDASGQRELETSFAEHCGALLGPSRSSSNSSEVALRSNGDELPVDPRTSYLHFRTTSRQQVFFYNGTTAARAALNATSQGYGTIEVPPASACSWALEGATYDAAEASVEFLDNLALAPGVNLYIYAGSSAAGEPLLACESCVDAAAAAAAAAALAAPSSGVRAAECCAERGRVVTSTCGRIFLTLALDANETAGVRFEEAFNATSLRVSFEIGPAISVPRDLSEACWDDPSYAAPESSSSNNRPSVFVVLALGVAGAAVVASGLGFVFYARWLETRRPKVHYKMPFGQQQQQQQQQKTGMGPSPIAPQLAHARHYGAAVNAIWTALTLKKGTCSICYGEKVKVFGLAQCNHEVCRTCLSMYAKAALGDISMFPLRCPMHHAGCKTTIADALARLVLGRAEYRKFLDFSDRSVLGDGMHCLKCGCFVNLPADSAEPLVQCPYCAYRWCVRCKCPWHPGVQCDERGDVQLEEWRELQGAQRCPGCYKIIEKDDPETCNHMVHKSTDPLPCNRERTDFCYCCGIEVTPDYPHCEVDSPGTCHFPDGVFQDCRAVKLGYATMLQKRRHARRQGNNNNNNPNGRTAALVETGVIGDNAFGNFFQQQQQPARGPRRSQVAADPEGDDDDRVSPTERRRRRREQRESNARSRRVAIETESGGFSPTGQRTPTRR</sequence>
<evidence type="ECO:0000259" key="13">
    <source>
        <dbReference type="PROSITE" id="PS51873"/>
    </source>
</evidence>
<gene>
    <name evidence="14" type="ORF">CTAYLR_002490</name>
</gene>
<keyword evidence="6" id="KW-0862">Zinc</keyword>
<evidence type="ECO:0000259" key="12">
    <source>
        <dbReference type="PROSITE" id="PS50089"/>
    </source>
</evidence>
<keyword evidence="15" id="KW-1185">Reference proteome</keyword>
<dbReference type="Gene3D" id="3.30.40.10">
    <property type="entry name" value="Zinc/RING finger domain, C3HC4 (zinc finger)"/>
    <property type="match status" value="1"/>
</dbReference>
<feature type="compositionally biased region" description="Polar residues" evidence="9">
    <location>
        <begin position="1680"/>
        <end position="1693"/>
    </location>
</feature>
<keyword evidence="10" id="KW-0472">Membrane</keyword>
<evidence type="ECO:0000256" key="3">
    <source>
        <dbReference type="ARBA" id="ARBA00022737"/>
    </source>
</evidence>
<feature type="transmembrane region" description="Helical" evidence="10">
    <location>
        <begin position="1272"/>
        <end position="1295"/>
    </location>
</feature>
<comment type="caution">
    <text evidence="14">The sequence shown here is derived from an EMBL/GenBank/DDBJ whole genome shotgun (WGS) entry which is preliminary data.</text>
</comment>
<feature type="domain" description="RING-type" evidence="12">
    <location>
        <begin position="1359"/>
        <end position="1406"/>
    </location>
</feature>
<dbReference type="PANTHER" id="PTHR24251">
    <property type="entry name" value="OVOCHYMASE-RELATED"/>
    <property type="match status" value="1"/>
</dbReference>
<dbReference type="GO" id="GO:0008270">
    <property type="term" value="F:zinc ion binding"/>
    <property type="evidence" value="ECO:0007669"/>
    <property type="project" value="UniProtKB-KW"/>
</dbReference>
<evidence type="ECO:0000313" key="14">
    <source>
        <dbReference type="EMBL" id="KAJ8604327.1"/>
    </source>
</evidence>
<dbReference type="PROSITE" id="PS50089">
    <property type="entry name" value="ZF_RING_2"/>
    <property type="match status" value="1"/>
</dbReference>
<protein>
    <recommendedName>
        <fullName evidence="16">RING-type domain-containing protein</fullName>
    </recommendedName>
</protein>
<evidence type="ECO:0000256" key="8">
    <source>
        <dbReference type="PROSITE-ProRule" id="PRU00175"/>
    </source>
</evidence>
<reference evidence="14" key="1">
    <citation type="submission" date="2023-01" db="EMBL/GenBank/DDBJ databases">
        <title>Metagenome sequencing of chrysophaentin producing Chrysophaeum taylorii.</title>
        <authorList>
            <person name="Davison J."/>
            <person name="Bewley C."/>
        </authorList>
    </citation>
    <scope>NUCLEOTIDE SEQUENCE</scope>
    <source>
        <strain evidence="14">NIES-1699</strain>
    </source>
</reference>
<accession>A0AAD7XJC6</accession>
<keyword evidence="10" id="KW-1133">Transmembrane helix</keyword>
<evidence type="ECO:0000256" key="7">
    <source>
        <dbReference type="ARBA" id="ARBA00023157"/>
    </source>
</evidence>
<evidence type="ECO:0000256" key="4">
    <source>
        <dbReference type="ARBA" id="ARBA00022771"/>
    </source>
</evidence>
<evidence type="ECO:0000313" key="15">
    <source>
        <dbReference type="Proteomes" id="UP001230188"/>
    </source>
</evidence>
<feature type="domain" description="CUB" evidence="11">
    <location>
        <begin position="587"/>
        <end position="702"/>
    </location>
</feature>
<keyword evidence="1" id="KW-0808">Transferase</keyword>
<dbReference type="CDD" id="cd00041">
    <property type="entry name" value="CUB"/>
    <property type="match status" value="2"/>
</dbReference>
<dbReference type="SMART" id="SM00647">
    <property type="entry name" value="IBR"/>
    <property type="match status" value="1"/>
</dbReference>
<dbReference type="PROSITE" id="PS51873">
    <property type="entry name" value="TRIAD"/>
    <property type="match status" value="1"/>
</dbReference>
<evidence type="ECO:0000256" key="2">
    <source>
        <dbReference type="ARBA" id="ARBA00022723"/>
    </source>
</evidence>
<evidence type="ECO:0008006" key="16">
    <source>
        <dbReference type="Google" id="ProtNLM"/>
    </source>
</evidence>
<keyword evidence="7" id="KW-1015">Disulfide bond</keyword>
<dbReference type="InterPro" id="IPR035914">
    <property type="entry name" value="Sperma_CUB_dom_sf"/>
</dbReference>
<keyword evidence="4 8" id="KW-0863">Zinc-finger</keyword>
<dbReference type="InterPro" id="IPR013083">
    <property type="entry name" value="Znf_RING/FYVE/PHD"/>
</dbReference>
<dbReference type="SMART" id="SM00042">
    <property type="entry name" value="CUB"/>
    <property type="match status" value="3"/>
</dbReference>
<dbReference type="Gene3D" id="2.60.120.290">
    <property type="entry name" value="Spermadhesin, CUB domain"/>
    <property type="match status" value="3"/>
</dbReference>
<feature type="domain" description="RING-type" evidence="13">
    <location>
        <begin position="1355"/>
        <end position="1568"/>
    </location>
</feature>
<name>A0AAD7XJC6_9STRA</name>
<dbReference type="GO" id="GO:0016740">
    <property type="term" value="F:transferase activity"/>
    <property type="evidence" value="ECO:0007669"/>
    <property type="project" value="UniProtKB-KW"/>
</dbReference>
<keyword evidence="2" id="KW-0479">Metal-binding</keyword>
<dbReference type="InterPro" id="IPR001841">
    <property type="entry name" value="Znf_RING"/>
</dbReference>
<evidence type="ECO:0000256" key="10">
    <source>
        <dbReference type="SAM" id="Phobius"/>
    </source>
</evidence>
<dbReference type="InterPro" id="IPR000859">
    <property type="entry name" value="CUB_dom"/>
</dbReference>
<dbReference type="InterPro" id="IPR044066">
    <property type="entry name" value="TRIAD_supradom"/>
</dbReference>
<evidence type="ECO:0000256" key="5">
    <source>
        <dbReference type="ARBA" id="ARBA00022786"/>
    </source>
</evidence>
<feature type="domain" description="CUB" evidence="11">
    <location>
        <begin position="818"/>
        <end position="954"/>
    </location>
</feature>
<feature type="region of interest" description="Disordered" evidence="9">
    <location>
        <begin position="1626"/>
        <end position="1693"/>
    </location>
</feature>
<dbReference type="PROSITE" id="PS01180">
    <property type="entry name" value="CUB"/>
    <property type="match status" value="2"/>
</dbReference>
<dbReference type="PROSITE" id="PS00518">
    <property type="entry name" value="ZF_RING_1"/>
    <property type="match status" value="1"/>
</dbReference>
<dbReference type="InterPro" id="IPR017907">
    <property type="entry name" value="Znf_RING_CS"/>
</dbReference>
<evidence type="ECO:0000256" key="6">
    <source>
        <dbReference type="ARBA" id="ARBA00022833"/>
    </source>
</evidence>
<dbReference type="InterPro" id="IPR002867">
    <property type="entry name" value="IBR_dom"/>
</dbReference>
<dbReference type="Proteomes" id="UP001230188">
    <property type="component" value="Unassembled WGS sequence"/>
</dbReference>
<evidence type="ECO:0000259" key="11">
    <source>
        <dbReference type="PROSITE" id="PS01180"/>
    </source>
</evidence>
<dbReference type="EMBL" id="JAQMWT010000334">
    <property type="protein sequence ID" value="KAJ8604327.1"/>
    <property type="molecule type" value="Genomic_DNA"/>
</dbReference>
<evidence type="ECO:0000256" key="1">
    <source>
        <dbReference type="ARBA" id="ARBA00022679"/>
    </source>
</evidence>
<dbReference type="SUPFAM" id="SSF49854">
    <property type="entry name" value="Spermadhesin, CUB domain"/>
    <property type="match status" value="2"/>
</dbReference>
<organism evidence="14 15">
    <name type="scientific">Chrysophaeum taylorii</name>
    <dbReference type="NCBI Taxonomy" id="2483200"/>
    <lineage>
        <taxon>Eukaryota</taxon>
        <taxon>Sar</taxon>
        <taxon>Stramenopiles</taxon>
        <taxon>Ochrophyta</taxon>
        <taxon>Pelagophyceae</taxon>
        <taxon>Pelagomonadales</taxon>
        <taxon>Pelagomonadaceae</taxon>
        <taxon>Chrysophaeum</taxon>
    </lineage>
</organism>
<dbReference type="Pfam" id="PF01485">
    <property type="entry name" value="IBR"/>
    <property type="match status" value="1"/>
</dbReference>
<keyword evidence="3" id="KW-0677">Repeat</keyword>
<keyword evidence="5" id="KW-0833">Ubl conjugation pathway</keyword>
<evidence type="ECO:0000256" key="9">
    <source>
        <dbReference type="SAM" id="MobiDB-lite"/>
    </source>
</evidence>